<evidence type="ECO:0000256" key="5">
    <source>
        <dbReference type="ARBA" id="ARBA00023239"/>
    </source>
</evidence>
<gene>
    <name evidence="7 8" type="primary">mltG</name>
    <name evidence="8" type="ORF">EWU20_07145</name>
</gene>
<dbReference type="InterPro" id="IPR003770">
    <property type="entry name" value="MLTG-like"/>
</dbReference>
<dbReference type="PANTHER" id="PTHR30518:SF2">
    <property type="entry name" value="ENDOLYTIC MUREIN TRANSGLYCOSYLASE"/>
    <property type="match status" value="1"/>
</dbReference>
<evidence type="ECO:0000256" key="7">
    <source>
        <dbReference type="HAMAP-Rule" id="MF_02065"/>
    </source>
</evidence>
<dbReference type="OrthoDB" id="9814591at2"/>
<comment type="caution">
    <text evidence="8">The sequence shown here is derived from an EMBL/GenBank/DDBJ whole genome shotgun (WGS) entry which is preliminary data.</text>
</comment>
<keyword evidence="5 7" id="KW-0456">Lyase</keyword>
<dbReference type="PANTHER" id="PTHR30518">
    <property type="entry name" value="ENDOLYTIC MUREIN TRANSGLYCOSYLASE"/>
    <property type="match status" value="1"/>
</dbReference>
<evidence type="ECO:0000313" key="9">
    <source>
        <dbReference type="Proteomes" id="UP000293583"/>
    </source>
</evidence>
<keyword evidence="2 7" id="KW-0812">Transmembrane</keyword>
<keyword evidence="3 7" id="KW-1133">Transmembrane helix</keyword>
<dbReference type="EMBL" id="SEWY01000003">
    <property type="protein sequence ID" value="TBH73144.1"/>
    <property type="molecule type" value="Genomic_DNA"/>
</dbReference>
<dbReference type="Gene3D" id="3.30.160.60">
    <property type="entry name" value="Classic Zinc Finger"/>
    <property type="match status" value="1"/>
</dbReference>
<keyword evidence="4 7" id="KW-0472">Membrane</keyword>
<dbReference type="AlphaFoldDB" id="A0A4Q9BBA3"/>
<evidence type="ECO:0000256" key="3">
    <source>
        <dbReference type="ARBA" id="ARBA00022989"/>
    </source>
</evidence>
<reference evidence="8 9" key="1">
    <citation type="submission" date="2019-02" db="EMBL/GenBank/DDBJ databases">
        <title>Genome of a new Bacteroidetes strain.</title>
        <authorList>
            <person name="Pitt A."/>
        </authorList>
    </citation>
    <scope>NUCLEOTIDE SEQUENCE [LARGE SCALE GENOMIC DNA]</scope>
    <source>
        <strain evidence="8 9">103A-SOEBACH</strain>
    </source>
</reference>
<dbReference type="RefSeq" id="WP_130923278.1">
    <property type="nucleotide sequence ID" value="NZ_JAANOL010000001.1"/>
</dbReference>
<feature type="transmembrane region" description="Helical" evidence="7">
    <location>
        <begin position="7"/>
        <end position="26"/>
    </location>
</feature>
<dbReference type="Gene3D" id="3.30.1490.480">
    <property type="entry name" value="Endolytic murein transglycosylase"/>
    <property type="match status" value="1"/>
</dbReference>
<dbReference type="EC" id="4.2.2.29" evidence="7"/>
<accession>A0A4Q9BBA3</accession>
<keyword evidence="9" id="KW-1185">Reference proteome</keyword>
<dbReference type="GO" id="GO:0008932">
    <property type="term" value="F:lytic endotransglycosylase activity"/>
    <property type="evidence" value="ECO:0007669"/>
    <property type="project" value="UniProtKB-UniRule"/>
</dbReference>
<protein>
    <recommendedName>
        <fullName evidence="7">Endolytic murein transglycosylase</fullName>
        <ecNumber evidence="7">4.2.2.29</ecNumber>
    </recommendedName>
    <alternativeName>
        <fullName evidence="7">Peptidoglycan lytic transglycosylase</fullName>
    </alternativeName>
    <alternativeName>
        <fullName evidence="7">Peptidoglycan polymerization terminase</fullName>
    </alternativeName>
</protein>
<evidence type="ECO:0000256" key="4">
    <source>
        <dbReference type="ARBA" id="ARBA00023136"/>
    </source>
</evidence>
<dbReference type="GO" id="GO:0009252">
    <property type="term" value="P:peptidoglycan biosynthetic process"/>
    <property type="evidence" value="ECO:0007669"/>
    <property type="project" value="UniProtKB-UniRule"/>
</dbReference>
<keyword evidence="1 7" id="KW-1003">Cell membrane</keyword>
<comment type="similarity">
    <text evidence="7">Belongs to the transglycosylase MltG family.</text>
</comment>
<evidence type="ECO:0000313" key="8">
    <source>
        <dbReference type="EMBL" id="TBH73144.1"/>
    </source>
</evidence>
<comment type="subcellular location">
    <subcellularLocation>
        <location evidence="7">Cell membrane</location>
        <topology evidence="7">Single-pass membrane protein</topology>
    </subcellularLocation>
</comment>
<feature type="site" description="Important for catalytic activity" evidence="7">
    <location>
        <position position="220"/>
    </location>
</feature>
<dbReference type="Pfam" id="PF02618">
    <property type="entry name" value="YceG"/>
    <property type="match status" value="1"/>
</dbReference>
<proteinExistence type="inferred from homology"/>
<organism evidence="8 9">
    <name type="scientific">Aquirufa antheringensis</name>
    <dbReference type="NCBI Taxonomy" id="2516559"/>
    <lineage>
        <taxon>Bacteria</taxon>
        <taxon>Pseudomonadati</taxon>
        <taxon>Bacteroidota</taxon>
        <taxon>Cytophagia</taxon>
        <taxon>Cytophagales</taxon>
        <taxon>Flectobacillaceae</taxon>
        <taxon>Aquirufa</taxon>
    </lineage>
</organism>
<comment type="function">
    <text evidence="7">Functions as a peptidoglycan terminase that cleaves nascent peptidoglycan strands endolytically to terminate their elongation.</text>
</comment>
<sequence length="344" mass="39833">MVSNKRIKIFILVFSLVSAMFSYYVWQVFKTPNFRVEANQPFELFIPKNSTYESVLDTLKKHDVVRDQLSFRFLAKVLNYPEKVRPGRYVIHSEMGNWELLRKLRNGRQDAYKVVINNFRLKEDIAGRIAKQTDYDSVAIYAMLDSSALMQKWGFSSETSPAIFVPNTYEVNWTTTFPEFLDKMNKAYVKFWTSKRKAEAQKLGLTPVQVSILASIVYGESKNPKEQARVAGVYWNRLQANMPLQADPTVVFAWKDFTIKRVTSKYTALNSPYNTYRNAGLPPGPISIVPSDVIDKVLNLEHHQYIYFCAKADFSENHAFAVTYEEHRKNAADYQKALDQNKIH</sequence>
<name>A0A4Q9BBA3_9BACT</name>
<dbReference type="GO" id="GO:0071555">
    <property type="term" value="P:cell wall organization"/>
    <property type="evidence" value="ECO:0007669"/>
    <property type="project" value="UniProtKB-KW"/>
</dbReference>
<keyword evidence="6 7" id="KW-0961">Cell wall biogenesis/degradation</keyword>
<dbReference type="Proteomes" id="UP000293583">
    <property type="component" value="Unassembled WGS sequence"/>
</dbReference>
<dbReference type="HAMAP" id="MF_02065">
    <property type="entry name" value="MltG"/>
    <property type="match status" value="1"/>
</dbReference>
<comment type="catalytic activity">
    <reaction evidence="7">
        <text>a peptidoglycan chain = a peptidoglycan chain with N-acetyl-1,6-anhydromuramyl-[peptide] at the reducing end + a peptidoglycan chain with N-acetylglucosamine at the non-reducing end.</text>
        <dbReference type="EC" id="4.2.2.29"/>
    </reaction>
</comment>
<dbReference type="GO" id="GO:0005886">
    <property type="term" value="C:plasma membrane"/>
    <property type="evidence" value="ECO:0007669"/>
    <property type="project" value="UniProtKB-SubCell"/>
</dbReference>
<dbReference type="NCBIfam" id="TIGR00247">
    <property type="entry name" value="endolytic transglycosylase MltG"/>
    <property type="match status" value="1"/>
</dbReference>
<evidence type="ECO:0000256" key="1">
    <source>
        <dbReference type="ARBA" id="ARBA00022475"/>
    </source>
</evidence>
<evidence type="ECO:0000256" key="2">
    <source>
        <dbReference type="ARBA" id="ARBA00022692"/>
    </source>
</evidence>
<evidence type="ECO:0000256" key="6">
    <source>
        <dbReference type="ARBA" id="ARBA00023316"/>
    </source>
</evidence>